<proteinExistence type="predicted"/>
<gene>
    <name evidence="2" type="ORF">JK358_10515</name>
</gene>
<dbReference type="Proteomes" id="UP000602198">
    <property type="component" value="Unassembled WGS sequence"/>
</dbReference>
<reference evidence="2 3" key="1">
    <citation type="submission" date="2021-01" db="EMBL/GenBank/DDBJ databases">
        <title>WGS of actinomycetes isolated from Thailand.</title>
        <authorList>
            <person name="Thawai C."/>
        </authorList>
    </citation>
    <scope>NUCLEOTIDE SEQUENCE [LARGE SCALE GENOMIC DNA]</scope>
    <source>
        <strain evidence="2 3">LPG 2</strain>
    </source>
</reference>
<dbReference type="PANTHER" id="PTHR34853:SF1">
    <property type="entry name" value="LIPASE 5"/>
    <property type="match status" value="1"/>
</dbReference>
<dbReference type="Gene3D" id="1.10.260.130">
    <property type="match status" value="1"/>
</dbReference>
<dbReference type="InterPro" id="IPR029058">
    <property type="entry name" value="AB_hydrolase_fold"/>
</dbReference>
<feature type="chain" id="PRO_5045365688" description="Lipase" evidence="1">
    <location>
        <begin position="27"/>
        <end position="400"/>
    </location>
</feature>
<evidence type="ECO:0000256" key="1">
    <source>
        <dbReference type="SAM" id="SignalP"/>
    </source>
</evidence>
<feature type="signal peptide" evidence="1">
    <location>
        <begin position="1"/>
        <end position="26"/>
    </location>
</feature>
<sequence>MSRRMIRSLVAAFAIAAGFTSMPAGHADPGVPPVPALDPFYTQPDSLRGAAMGQVVDSRPITLTGVSTKNPVRAWQVKYVSQDTKGNPWTTMAVVIKPDVAGAPTKLVSFQPWIDALDTRCNPSYQLRAGIPYLLSTGMIAENGNLATFLDRGYTVVVSDYLGPQNQFAAGYVEGRNTLDGIRAALNFAPAGLRGTDTPVGLFGYSGGARGTEFAAELAADYAPELNIVGSAAGGLPTDMGKSAEIMNGGPFGGINFSASYGLARAYPELNIPALFTDPGLEPAISGMCQTQILSSYPFTPMQSKTVNGVWPLGVPGVTEVLDTLEAGTYGTPNAPLYLFMADYDEIAYTPGTDALVADYRNRGVDVTYVKIPGTEHVTAESAGSPAAIDWVAARLDAAN</sequence>
<protein>
    <recommendedName>
        <fullName evidence="4">Lipase</fullName>
    </recommendedName>
</protein>
<evidence type="ECO:0000313" key="3">
    <source>
        <dbReference type="Proteomes" id="UP000602198"/>
    </source>
</evidence>
<comment type="caution">
    <text evidence="2">The sequence shown here is derived from an EMBL/GenBank/DDBJ whole genome shotgun (WGS) entry which is preliminary data.</text>
</comment>
<evidence type="ECO:0000313" key="2">
    <source>
        <dbReference type="EMBL" id="MBL1074826.1"/>
    </source>
</evidence>
<dbReference type="EMBL" id="JAERRJ010000003">
    <property type="protein sequence ID" value="MBL1074826.1"/>
    <property type="molecule type" value="Genomic_DNA"/>
</dbReference>
<dbReference type="Gene3D" id="3.40.50.1820">
    <property type="entry name" value="alpha/beta hydrolase"/>
    <property type="match status" value="1"/>
</dbReference>
<dbReference type="PIRSF" id="PIRSF029171">
    <property type="entry name" value="Esterase_LipA"/>
    <property type="match status" value="1"/>
</dbReference>
<name>A0ABS1M3C3_9NOCA</name>
<accession>A0ABS1M3C3</accession>
<keyword evidence="1" id="KW-0732">Signal</keyword>
<dbReference type="Pfam" id="PF03583">
    <property type="entry name" value="LIP"/>
    <property type="match status" value="1"/>
</dbReference>
<evidence type="ECO:0008006" key="4">
    <source>
        <dbReference type="Google" id="ProtNLM"/>
    </source>
</evidence>
<dbReference type="InterPro" id="IPR005152">
    <property type="entry name" value="Lipase_secreted"/>
</dbReference>
<keyword evidence="3" id="KW-1185">Reference proteome</keyword>
<dbReference type="RefSeq" id="WP_201946099.1">
    <property type="nucleotide sequence ID" value="NZ_JAERRJ010000003.1"/>
</dbReference>
<dbReference type="PANTHER" id="PTHR34853">
    <property type="match status" value="1"/>
</dbReference>
<organism evidence="2 3">
    <name type="scientific">Nocardia acididurans</name>
    <dbReference type="NCBI Taxonomy" id="2802282"/>
    <lineage>
        <taxon>Bacteria</taxon>
        <taxon>Bacillati</taxon>
        <taxon>Actinomycetota</taxon>
        <taxon>Actinomycetes</taxon>
        <taxon>Mycobacteriales</taxon>
        <taxon>Nocardiaceae</taxon>
        <taxon>Nocardia</taxon>
    </lineage>
</organism>
<dbReference type="SUPFAM" id="SSF53474">
    <property type="entry name" value="alpha/beta-Hydrolases"/>
    <property type="match status" value="1"/>
</dbReference>